<dbReference type="GO" id="GO:0009279">
    <property type="term" value="C:cell outer membrane"/>
    <property type="evidence" value="ECO:0007669"/>
    <property type="project" value="UniProtKB-SubCell"/>
</dbReference>
<reference evidence="4 5" key="1">
    <citation type="submission" date="2012-04" db="EMBL/GenBank/DDBJ databases">
        <title>The Genome Sequence of Bartonella rochalimae BMGH.</title>
        <authorList>
            <consortium name="The Broad Institute Genome Sequencing Platform"/>
            <consortium name="The Broad Institute Genome Sequencing Center for Infectious Disease"/>
            <person name="Feldgarden M."/>
            <person name="Kirby J."/>
            <person name="Kosoy M."/>
            <person name="Birtles R."/>
            <person name="Probert W.S."/>
            <person name="Chiaraviglio L."/>
            <person name="Walker B."/>
            <person name="Young S.K."/>
            <person name="Zeng Q."/>
            <person name="Gargeya S."/>
            <person name="Fitzgerald M."/>
            <person name="Haas B."/>
            <person name="Abouelleil A."/>
            <person name="Alvarado L."/>
            <person name="Arachchi H.M."/>
            <person name="Berlin A.M."/>
            <person name="Chapman S.B."/>
            <person name="Goldberg J."/>
            <person name="Griggs A."/>
            <person name="Gujja S."/>
            <person name="Hansen M."/>
            <person name="Howarth C."/>
            <person name="Imamovic A."/>
            <person name="Larimer J."/>
            <person name="McCowen C."/>
            <person name="Montmayeur A."/>
            <person name="Murphy C."/>
            <person name="Neiman D."/>
            <person name="Pearson M."/>
            <person name="Priest M."/>
            <person name="Roberts A."/>
            <person name="Saif S."/>
            <person name="Shea T."/>
            <person name="Sisk P."/>
            <person name="Sykes S."/>
            <person name="Wortman J."/>
            <person name="Nusbaum C."/>
            <person name="Birren B."/>
        </authorList>
    </citation>
    <scope>NUCLEOTIDE SEQUENCE [LARGE SCALE GENOMIC DNA]</scope>
    <source>
        <strain evidence="4 5">ATCC BAA-1498</strain>
    </source>
</reference>
<keyword evidence="1" id="KW-0732">Signal</keyword>
<comment type="function">
    <text evidence="1">Involved in the assembly of lipopolysaccharide (LPS) at the surface of the outer membrane.</text>
</comment>
<evidence type="ECO:0000256" key="2">
    <source>
        <dbReference type="SAM" id="Phobius"/>
    </source>
</evidence>
<dbReference type="PATRIC" id="fig|685782.3.peg.1274"/>
<evidence type="ECO:0000256" key="1">
    <source>
        <dbReference type="HAMAP-Rule" id="MF_01411"/>
    </source>
</evidence>
<dbReference type="RefSeq" id="WP_035007275.1">
    <property type="nucleotide sequence ID" value="NZ_KL407338.1"/>
</dbReference>
<gene>
    <name evidence="1" type="primary">lptD</name>
    <name evidence="4" type="ORF">O99_01218</name>
</gene>
<comment type="similarity">
    <text evidence="1">Belongs to the LptD family.</text>
</comment>
<protein>
    <recommendedName>
        <fullName evidence="1">LPS-assembly protein LptD</fullName>
    </recommendedName>
</protein>
<keyword evidence="1 2" id="KW-0472">Membrane</keyword>
<dbReference type="HOGENOM" id="CLU_009039_3_0_5"/>
<feature type="transmembrane region" description="Helical" evidence="2">
    <location>
        <begin position="12"/>
        <end position="34"/>
    </location>
</feature>
<name>A0A067WEJ7_9HYPH</name>
<keyword evidence="5" id="KW-1185">Reference proteome</keyword>
<dbReference type="InterPro" id="IPR007543">
    <property type="entry name" value="LptD_C"/>
</dbReference>
<dbReference type="HAMAP" id="MF_01411">
    <property type="entry name" value="LPS_assembly_LptD"/>
    <property type="match status" value="1"/>
</dbReference>
<dbReference type="eggNOG" id="COG1452">
    <property type="taxonomic scope" value="Bacteria"/>
</dbReference>
<proteinExistence type="inferred from homology"/>
<dbReference type="AlphaFoldDB" id="A0A067WEJ7"/>
<dbReference type="Proteomes" id="UP000027336">
    <property type="component" value="Unassembled WGS sequence"/>
</dbReference>
<comment type="caution">
    <text evidence="4">The sequence shown here is derived from an EMBL/GenBank/DDBJ whole genome shotgun (WGS) entry which is preliminary data.</text>
</comment>
<comment type="subcellular location">
    <subcellularLocation>
        <location evidence="1">Cell outer membrane</location>
    </subcellularLocation>
</comment>
<feature type="domain" description="LptD C-terminal" evidence="3">
    <location>
        <begin position="309"/>
        <end position="719"/>
    </location>
</feature>
<keyword evidence="2" id="KW-1133">Transmembrane helix</keyword>
<dbReference type="EMBL" id="AHPK01000018">
    <property type="protein sequence ID" value="KEC54337.1"/>
    <property type="molecule type" value="Genomic_DNA"/>
</dbReference>
<keyword evidence="1" id="KW-0998">Cell outer membrane</keyword>
<sequence length="789" mass="90783">MLANKRRIFKTLRILVIKSLISFSGGVLISHSTIAQNSNPFFQNHPQNTKSPFLLSADKLIYNRDANTISAQGNVQIEYDSNKAVAQRVTYNQKTGRVIAQGNVKITQKDGNKIYSHYIDMTKDFGEGFVNSLRIKTTNNTYFTAENANRNRNQITIFNNAIYTACELCHNKSDGAVSWQIKAKKIIWNNVKKTIRFENSYFETFGIPILYFPTIELPDPTVKRISGFLAPRFFYADNLGIGVKNSYFWNLSLYNDFTLSATVYTKQGLLNEGTWHQRLKTGYYNIHFAHIYQTNPYNFDNDRVDSQNTNRYMIATRGNFRINSRWIYGWDAFAQSDRNFSRTYKLENYSDPVKISQFYLNGLADKNYFDMRFYHFNIQNSLLKNTLNDRHSQQAWGLPIIDYSLTPNKSIYTGNLTFRSNIQSIYRRHNDFNNTHLPDYPSNTLQLSGIAGNSFRLTNELEWKKRFNTKNGLILTPIFALRIDTSAINTHNNYIASIENVSSKNFNIASSTIRSMATAGLELRYPLLITTEISTHILEPITQIFIRNNEQYVGQLPNENAQSLVFDTTTLFQRDKFSGYDRVEGGTRVNIGLRYSGSLNNNWSLYGLIGQSFHLAGKNSFAEKDFVNLGAYSGLETAHSDYVTMFEANHTHGFSIASRGRFDKTTGKVRRSELEASQKWSNLWTSMQYAYISHQQNDEYTQDQQEISFQVGLKFSNYWSINNNASYDLISNAFVKQGINLSYIDECFGITIGYQQVKNPERNMTFKNFNVSFSLRTITAIGKKIKSDL</sequence>
<organism evidence="4 5">
    <name type="scientific">Bartonella rochalimae ATCC BAA-1498</name>
    <dbReference type="NCBI Taxonomy" id="685782"/>
    <lineage>
        <taxon>Bacteria</taxon>
        <taxon>Pseudomonadati</taxon>
        <taxon>Pseudomonadota</taxon>
        <taxon>Alphaproteobacteria</taxon>
        <taxon>Hyphomicrobiales</taxon>
        <taxon>Bartonellaceae</taxon>
        <taxon>Bartonella</taxon>
    </lineage>
</organism>
<dbReference type="Gene3D" id="2.60.450.10">
    <property type="entry name" value="Lipopolysaccharide (LPS) transport protein A like domain"/>
    <property type="match status" value="1"/>
</dbReference>
<dbReference type="Pfam" id="PF04453">
    <property type="entry name" value="LptD"/>
    <property type="match status" value="1"/>
</dbReference>
<accession>A0A067WEJ7</accession>
<keyword evidence="2" id="KW-0812">Transmembrane</keyword>
<dbReference type="InterPro" id="IPR020889">
    <property type="entry name" value="LipoPS_assembly_LptD"/>
</dbReference>
<evidence type="ECO:0000259" key="3">
    <source>
        <dbReference type="Pfam" id="PF04453"/>
    </source>
</evidence>
<dbReference type="PANTHER" id="PTHR30189">
    <property type="entry name" value="LPS-ASSEMBLY PROTEIN"/>
    <property type="match status" value="1"/>
</dbReference>
<comment type="subunit">
    <text evidence="1">Component of the lipopolysaccharide transport and assembly complex.</text>
</comment>
<evidence type="ECO:0000313" key="5">
    <source>
        <dbReference type="Proteomes" id="UP000027336"/>
    </source>
</evidence>
<dbReference type="PANTHER" id="PTHR30189:SF1">
    <property type="entry name" value="LPS-ASSEMBLY PROTEIN LPTD"/>
    <property type="match status" value="1"/>
</dbReference>
<comment type="caution">
    <text evidence="1">Lacks conserved residue(s) required for the propagation of feature annotation.</text>
</comment>
<dbReference type="GO" id="GO:0015920">
    <property type="term" value="P:lipopolysaccharide transport"/>
    <property type="evidence" value="ECO:0007669"/>
    <property type="project" value="InterPro"/>
</dbReference>
<dbReference type="GO" id="GO:1990351">
    <property type="term" value="C:transporter complex"/>
    <property type="evidence" value="ECO:0007669"/>
    <property type="project" value="TreeGrafter"/>
</dbReference>
<dbReference type="InterPro" id="IPR050218">
    <property type="entry name" value="LptD"/>
</dbReference>
<dbReference type="GO" id="GO:0043165">
    <property type="term" value="P:Gram-negative-bacterium-type cell outer membrane assembly"/>
    <property type="evidence" value="ECO:0007669"/>
    <property type="project" value="UniProtKB-UniRule"/>
</dbReference>
<dbReference type="OrthoDB" id="9760225at2"/>
<evidence type="ECO:0000313" key="4">
    <source>
        <dbReference type="EMBL" id="KEC54337.1"/>
    </source>
</evidence>